<dbReference type="PANTHER" id="PTHR30153:SF2">
    <property type="entry name" value="REPLICATIVE DNA HELICASE"/>
    <property type="match status" value="1"/>
</dbReference>
<dbReference type="PROSITE" id="PS51199">
    <property type="entry name" value="SF4_HELICASE"/>
    <property type="match status" value="1"/>
</dbReference>
<dbReference type="SUPFAM" id="SSF52540">
    <property type="entry name" value="P-loop containing nucleoside triphosphate hydrolases"/>
    <property type="match status" value="1"/>
</dbReference>
<accession>A0A192H2S6</accession>
<dbReference type="RefSeq" id="WP_068281027.1">
    <property type="nucleotide sequence ID" value="NZ_CP014873.1"/>
</dbReference>
<dbReference type="STRING" id="375175.AYR53_06985"/>
<keyword evidence="2" id="KW-0347">Helicase</keyword>
<dbReference type="GO" id="GO:0005524">
    <property type="term" value="F:ATP binding"/>
    <property type="evidence" value="ECO:0007669"/>
    <property type="project" value="InterPro"/>
</dbReference>
<name>A0A192H2S6_9LACO</name>
<proteinExistence type="predicted"/>
<keyword evidence="2" id="KW-0378">Hydrolase</keyword>
<organism evidence="2 3">
    <name type="scientific">Loigolactobacillus backii</name>
    <dbReference type="NCBI Taxonomy" id="375175"/>
    <lineage>
        <taxon>Bacteria</taxon>
        <taxon>Bacillati</taxon>
        <taxon>Bacillota</taxon>
        <taxon>Bacilli</taxon>
        <taxon>Lactobacillales</taxon>
        <taxon>Lactobacillaceae</taxon>
        <taxon>Loigolactobacillus</taxon>
    </lineage>
</organism>
<keyword evidence="2" id="KW-0547">Nucleotide-binding</keyword>
<dbReference type="GeneID" id="42981995"/>
<keyword evidence="2" id="KW-0067">ATP-binding</keyword>
<sequence>MMFEIQICAYLLLHPEVIKTKLIQPKWLGAEHYRTLLRFILDNRGEFKSANEIQTRFLATFPAELDEQQWQEMSSAKVSEANFNDAVHGLHFWYLQGEIQARASEYTKYPSVENLDFVLQLGQELHDMNLPALPTKPLSDYGADLLHYLDNPRPTGIKTFADVDSVLGNGLHGGVLWTIGARPGVGKSAFGLNLIQSALRTDPQVVADLFSLEMTGEDNFYRTVSYHTGIPVNKFSNPAGVLTGNEKASVKKIVPNVIKQKMNLHDKILVLPQIIKVIRDNARRAPKGKYFAVIDYLQITSLERVQARSSDRRLEIEQITRELKLLTNELDIPIVLFSQLNRELEKRPDKTPQLADLRESGSIEQDSNVVAFLYCPNQAEERQSERHVNLLFKKNRSGSLAELSFLFLPRQMIFLPQHGDELENRVK</sequence>
<dbReference type="AlphaFoldDB" id="A0A192H2S6"/>
<dbReference type="Proteomes" id="UP000078582">
    <property type="component" value="Chromosome"/>
</dbReference>
<gene>
    <name evidence="2" type="ORF">AYR53_06985</name>
</gene>
<dbReference type="InterPro" id="IPR027417">
    <property type="entry name" value="P-loop_NTPase"/>
</dbReference>
<evidence type="ECO:0000259" key="1">
    <source>
        <dbReference type="PROSITE" id="PS51199"/>
    </source>
</evidence>
<dbReference type="EMBL" id="CP014873">
    <property type="protein sequence ID" value="ANK62532.1"/>
    <property type="molecule type" value="Genomic_DNA"/>
</dbReference>
<dbReference type="GO" id="GO:0003678">
    <property type="term" value="F:DNA helicase activity"/>
    <property type="evidence" value="ECO:0007669"/>
    <property type="project" value="InterPro"/>
</dbReference>
<keyword evidence="3" id="KW-1185">Reference proteome</keyword>
<dbReference type="PANTHER" id="PTHR30153">
    <property type="entry name" value="REPLICATIVE DNA HELICASE DNAB"/>
    <property type="match status" value="1"/>
</dbReference>
<dbReference type="GO" id="GO:0006260">
    <property type="term" value="P:DNA replication"/>
    <property type="evidence" value="ECO:0007669"/>
    <property type="project" value="InterPro"/>
</dbReference>
<dbReference type="OrthoDB" id="9773982at2"/>
<dbReference type="GO" id="GO:0005829">
    <property type="term" value="C:cytosol"/>
    <property type="evidence" value="ECO:0007669"/>
    <property type="project" value="TreeGrafter"/>
</dbReference>
<dbReference type="Gene3D" id="3.40.50.300">
    <property type="entry name" value="P-loop containing nucleotide triphosphate hydrolases"/>
    <property type="match status" value="1"/>
</dbReference>
<evidence type="ECO:0000313" key="2">
    <source>
        <dbReference type="EMBL" id="ANK62532.1"/>
    </source>
</evidence>
<dbReference type="InterPro" id="IPR007694">
    <property type="entry name" value="DNA_helicase_DnaB-like_C"/>
</dbReference>
<evidence type="ECO:0000313" key="3">
    <source>
        <dbReference type="Proteomes" id="UP000078582"/>
    </source>
</evidence>
<dbReference type="Pfam" id="PF03796">
    <property type="entry name" value="DnaB_C"/>
    <property type="match status" value="1"/>
</dbReference>
<reference evidence="2 3" key="1">
    <citation type="submission" date="2016-03" db="EMBL/GenBank/DDBJ databases">
        <title>Pediococcus and Lactobacillus from brewery environment - whole genome sequencing and assembly.</title>
        <authorList>
            <person name="Behr J."/>
            <person name="Geissler A.J."/>
            <person name="Vogel R.F."/>
        </authorList>
    </citation>
    <scope>NUCLEOTIDE SEQUENCE [LARGE SCALE GENOMIC DNA]</scope>
    <source>
        <strain evidence="2 3">TMW 1.1989</strain>
    </source>
</reference>
<feature type="domain" description="SF4 helicase" evidence="1">
    <location>
        <begin position="150"/>
        <end position="421"/>
    </location>
</feature>
<protein>
    <submittedName>
        <fullName evidence="2">DNA helicase</fullName>
    </submittedName>
</protein>